<keyword evidence="2" id="KW-1185">Reference proteome</keyword>
<protein>
    <submittedName>
        <fullName evidence="1">Uncharacterized protein</fullName>
    </submittedName>
</protein>
<gene>
    <name evidence="1" type="ORF">CKY28_06540</name>
</gene>
<name>A0A2A2SIK3_9SPHN</name>
<dbReference type="OrthoDB" id="7402425at2"/>
<sequence>MTKEAIAARESMANPDDAAREAAQALNRRLRTAERGNYVGMRVVRDPKPRFAFQFRRNAAATLARYTRDPRFTSREGGLTTAELQPIFDEWWRRFEPYRLVGGGAVYEFDGVVRFDMNIDEAGFREIAARECWVLPERLELNFSRPRNPRSIDPALTRYVRMFARQDRRPAIINQALLGGRVILRDGCFRLTEHVEGSEPLVIFGRDVELGLDAEGYMALKNTGSGRAMPRIGERMTWGGPQGFSETDPNVKLLRVKCGTGPIVAVGEPDGAPRIR</sequence>
<evidence type="ECO:0000313" key="1">
    <source>
        <dbReference type="EMBL" id="PAX08990.1"/>
    </source>
</evidence>
<reference evidence="2" key="1">
    <citation type="submission" date="2017-09" db="EMBL/GenBank/DDBJ databases">
        <authorList>
            <person name="Feng G."/>
            <person name="Zhu H."/>
        </authorList>
    </citation>
    <scope>NUCLEOTIDE SEQUENCE [LARGE SCALE GENOMIC DNA]</scope>
    <source>
        <strain evidence="2">1PNM-20</strain>
    </source>
</reference>
<dbReference type="AlphaFoldDB" id="A0A2A2SIK3"/>
<comment type="caution">
    <text evidence="1">The sequence shown here is derived from an EMBL/GenBank/DDBJ whole genome shotgun (WGS) entry which is preliminary data.</text>
</comment>
<evidence type="ECO:0000313" key="2">
    <source>
        <dbReference type="Proteomes" id="UP000218151"/>
    </source>
</evidence>
<dbReference type="RefSeq" id="WP_095997487.1">
    <property type="nucleotide sequence ID" value="NZ_NSLI01000002.1"/>
</dbReference>
<dbReference type="EMBL" id="NSLI01000002">
    <property type="protein sequence ID" value="PAX08990.1"/>
    <property type="molecule type" value="Genomic_DNA"/>
</dbReference>
<organism evidence="1 2">
    <name type="scientific">Sphingomonas lenta</name>
    <dbReference type="NCBI Taxonomy" id="1141887"/>
    <lineage>
        <taxon>Bacteria</taxon>
        <taxon>Pseudomonadati</taxon>
        <taxon>Pseudomonadota</taxon>
        <taxon>Alphaproteobacteria</taxon>
        <taxon>Sphingomonadales</taxon>
        <taxon>Sphingomonadaceae</taxon>
        <taxon>Sphingomonas</taxon>
    </lineage>
</organism>
<proteinExistence type="predicted"/>
<accession>A0A2A2SIK3</accession>
<dbReference type="Proteomes" id="UP000218151">
    <property type="component" value="Unassembled WGS sequence"/>
</dbReference>